<accession>A0A2V1IT84</accession>
<evidence type="ECO:0000256" key="2">
    <source>
        <dbReference type="ARBA" id="ARBA00022833"/>
    </source>
</evidence>
<dbReference type="InterPro" id="IPR020542">
    <property type="entry name" value="Asp_carbamoyltrfase_reg_C"/>
</dbReference>
<feature type="domain" description="Aspartate carbamoyltransferase regulatory subunit N-terminal" evidence="5">
    <location>
        <begin position="8"/>
        <end position="99"/>
    </location>
</feature>
<feature type="binding site" evidence="4">
    <location>
        <position position="110"/>
    </location>
    <ligand>
        <name>Zn(2+)</name>
        <dbReference type="ChEBI" id="CHEBI:29105"/>
    </ligand>
</feature>
<evidence type="ECO:0000256" key="4">
    <source>
        <dbReference type="HAMAP-Rule" id="MF_00002"/>
    </source>
</evidence>
<comment type="function">
    <text evidence="4">Involved in allosteric regulation of aspartate carbamoyltransferase.</text>
</comment>
<dbReference type="PANTHER" id="PTHR35805:SF1">
    <property type="entry name" value="ASPARTATE CARBAMOYLTRANSFERASE REGULATORY CHAIN"/>
    <property type="match status" value="1"/>
</dbReference>
<dbReference type="Pfam" id="PF01948">
    <property type="entry name" value="PyrI"/>
    <property type="match status" value="1"/>
</dbReference>
<feature type="binding site" evidence="4">
    <location>
        <position position="142"/>
    </location>
    <ligand>
        <name>Zn(2+)</name>
        <dbReference type="ChEBI" id="CHEBI:29105"/>
    </ligand>
</feature>
<dbReference type="InterPro" id="IPR036792">
    <property type="entry name" value="Asp_carbatrfase_reg_C_sf"/>
</dbReference>
<dbReference type="InterPro" id="IPR020545">
    <property type="entry name" value="Asp_carbamoyltransf_reg_N"/>
</dbReference>
<keyword evidence="3 4" id="KW-0665">Pyrimidine biosynthesis</keyword>
<evidence type="ECO:0000313" key="8">
    <source>
        <dbReference type="Proteomes" id="UP000244925"/>
    </source>
</evidence>
<dbReference type="GO" id="GO:0009347">
    <property type="term" value="C:aspartate carbamoyltransferase complex"/>
    <property type="evidence" value="ECO:0007669"/>
    <property type="project" value="InterPro"/>
</dbReference>
<gene>
    <name evidence="4" type="primary">pyrI</name>
    <name evidence="7" type="ORF">C5O25_10740</name>
</gene>
<dbReference type="GO" id="GO:0046872">
    <property type="term" value="F:metal ion binding"/>
    <property type="evidence" value="ECO:0007669"/>
    <property type="project" value="UniProtKB-KW"/>
</dbReference>
<dbReference type="SUPFAM" id="SSF54893">
    <property type="entry name" value="Aspartate carbamoyltransferase, Regulatory-chain, N-terminal domain"/>
    <property type="match status" value="1"/>
</dbReference>
<keyword evidence="8" id="KW-1185">Reference proteome</keyword>
<dbReference type="Proteomes" id="UP000244925">
    <property type="component" value="Unassembled WGS sequence"/>
</dbReference>
<comment type="similarity">
    <text evidence="4">Belongs to the PyrI family.</text>
</comment>
<evidence type="ECO:0000256" key="1">
    <source>
        <dbReference type="ARBA" id="ARBA00022723"/>
    </source>
</evidence>
<dbReference type="Gene3D" id="2.30.30.20">
    <property type="entry name" value="Aspartate carbamoyltransferase regulatory subunit, C-terminal domain"/>
    <property type="match status" value="1"/>
</dbReference>
<protein>
    <recommendedName>
        <fullName evidence="4">Aspartate carbamoyltransferase regulatory chain</fullName>
    </recommendedName>
</protein>
<dbReference type="PANTHER" id="PTHR35805">
    <property type="entry name" value="ASPARTATE CARBAMOYLTRANSFERASE REGULATORY CHAIN"/>
    <property type="match status" value="1"/>
</dbReference>
<dbReference type="GO" id="GO:0006221">
    <property type="term" value="P:pyrimidine nucleotide biosynthetic process"/>
    <property type="evidence" value="ECO:0007669"/>
    <property type="project" value="UniProtKB-UniRule"/>
</dbReference>
<dbReference type="GO" id="GO:0016740">
    <property type="term" value="F:transferase activity"/>
    <property type="evidence" value="ECO:0007669"/>
    <property type="project" value="UniProtKB-KW"/>
</dbReference>
<feature type="domain" description="Aspartate carbamoyltransferase regulatory subunit C-terminal" evidence="6">
    <location>
        <begin position="103"/>
        <end position="150"/>
    </location>
</feature>
<dbReference type="Gene3D" id="3.30.70.140">
    <property type="entry name" value="Aspartate carbamoyltransferase regulatory subunit, N-terminal domain"/>
    <property type="match status" value="1"/>
</dbReference>
<dbReference type="SUPFAM" id="SSF57825">
    <property type="entry name" value="Aspartate carbamoyltransferase, Regulatory-chain, C-terminal domain"/>
    <property type="match status" value="1"/>
</dbReference>
<dbReference type="NCBIfam" id="TIGR00240">
    <property type="entry name" value="ATCase_reg"/>
    <property type="match status" value="1"/>
</dbReference>
<dbReference type="AlphaFoldDB" id="A0A2V1IT84"/>
<evidence type="ECO:0000256" key="3">
    <source>
        <dbReference type="ARBA" id="ARBA00022975"/>
    </source>
</evidence>
<dbReference type="Pfam" id="PF02748">
    <property type="entry name" value="PyrI_C"/>
    <property type="match status" value="1"/>
</dbReference>
<dbReference type="InterPro" id="IPR036793">
    <property type="entry name" value="Asp_carbatrfase_reg_N_sf"/>
</dbReference>
<evidence type="ECO:0000259" key="6">
    <source>
        <dbReference type="Pfam" id="PF02748"/>
    </source>
</evidence>
<keyword evidence="2 4" id="KW-0862">Zinc</keyword>
<proteinExistence type="inferred from homology"/>
<dbReference type="InterPro" id="IPR002801">
    <property type="entry name" value="Asp_carbamoylTrfase_reg"/>
</dbReference>
<dbReference type="HAMAP" id="MF_00002">
    <property type="entry name" value="Asp_carb_tr_reg"/>
    <property type="match status" value="1"/>
</dbReference>
<dbReference type="RefSeq" id="WP_107036742.1">
    <property type="nucleotide sequence ID" value="NZ_CAOOML010000041.1"/>
</dbReference>
<feature type="binding site" evidence="4">
    <location>
        <position position="139"/>
    </location>
    <ligand>
        <name>Zn(2+)</name>
        <dbReference type="ChEBI" id="CHEBI:29105"/>
    </ligand>
</feature>
<keyword evidence="1 4" id="KW-0479">Metal-binding</keyword>
<comment type="cofactor">
    <cofactor evidence="4">
        <name>Zn(2+)</name>
        <dbReference type="ChEBI" id="CHEBI:29105"/>
    </cofactor>
    <text evidence="4">Binds 1 zinc ion per subunit.</text>
</comment>
<sequence length="154" mass="17034">MNTAKKELAVAALRNGTVIDHIPSTALFKVVKLLGIESVNTHVTIGNNLDSRLMGSKGIIKIADVFFPEETLNRIAIIAPGAVINIIRDFEVVEKHHVELPDEIVGIVRCGNPKCITNNEPMRTRFTVAHDRNSLTLRCNYCCKEVRSADVQLC</sequence>
<organism evidence="7 8">
    <name type="scientific">Paramuribaculum intestinale</name>
    <dbReference type="NCBI Taxonomy" id="2094151"/>
    <lineage>
        <taxon>Bacteria</taxon>
        <taxon>Pseudomonadati</taxon>
        <taxon>Bacteroidota</taxon>
        <taxon>Bacteroidia</taxon>
        <taxon>Bacteroidales</taxon>
        <taxon>Muribaculaceae</taxon>
        <taxon>Paramuribaculum</taxon>
    </lineage>
</organism>
<evidence type="ECO:0000259" key="5">
    <source>
        <dbReference type="Pfam" id="PF01948"/>
    </source>
</evidence>
<dbReference type="EMBL" id="PUBV01000028">
    <property type="protein sequence ID" value="PWB06307.1"/>
    <property type="molecule type" value="Genomic_DNA"/>
</dbReference>
<keyword evidence="7" id="KW-0808">Transferase</keyword>
<name>A0A2V1IT84_9BACT</name>
<reference evidence="8" key="1">
    <citation type="submission" date="2018-02" db="EMBL/GenBank/DDBJ databases">
        <authorList>
            <person name="Clavel T."/>
            <person name="Strowig T."/>
        </authorList>
    </citation>
    <scope>NUCLEOTIDE SEQUENCE [LARGE SCALE GENOMIC DNA]</scope>
    <source>
        <strain evidence="8">DSM 100764</strain>
    </source>
</reference>
<evidence type="ECO:0000313" key="7">
    <source>
        <dbReference type="EMBL" id="PWB06307.1"/>
    </source>
</evidence>
<comment type="subunit">
    <text evidence="4">Contains catalytic and regulatory chains.</text>
</comment>
<feature type="binding site" evidence="4">
    <location>
        <position position="115"/>
    </location>
    <ligand>
        <name>Zn(2+)</name>
        <dbReference type="ChEBI" id="CHEBI:29105"/>
    </ligand>
</feature>
<dbReference type="GO" id="GO:0006207">
    <property type="term" value="P:'de novo' pyrimidine nucleobase biosynthetic process"/>
    <property type="evidence" value="ECO:0007669"/>
    <property type="project" value="InterPro"/>
</dbReference>
<comment type="caution">
    <text evidence="7">The sequence shown here is derived from an EMBL/GenBank/DDBJ whole genome shotgun (WGS) entry which is preliminary data.</text>
</comment>